<dbReference type="EMBL" id="LKBG01000111">
    <property type="protein sequence ID" value="KQB35565.1"/>
    <property type="molecule type" value="Genomic_DNA"/>
</dbReference>
<reference evidence="6 9" key="1">
    <citation type="submission" date="2015-09" db="EMBL/GenBank/DDBJ databases">
        <title>Draft genome sequence of Acidiplasma aeolicum DSM 18409.</title>
        <authorList>
            <person name="Hemp J."/>
        </authorList>
    </citation>
    <scope>NUCLEOTIDE SEQUENCE [LARGE SCALE GENOMIC DNA]</scope>
    <source>
        <strain evidence="6 9">V</strain>
    </source>
</reference>
<accession>A0A0P9CSY4</accession>
<protein>
    <recommendedName>
        <fullName evidence="5">Sec-independent protein translocase protein TatC</fullName>
    </recommendedName>
</protein>
<dbReference type="RefSeq" id="WP_048101171.1">
    <property type="nucleotide sequence ID" value="NZ_JBBYJF010000007.1"/>
</dbReference>
<evidence type="ECO:0000256" key="1">
    <source>
        <dbReference type="ARBA" id="ARBA00004141"/>
    </source>
</evidence>
<gene>
    <name evidence="5" type="primary">tatC</name>
    <name evidence="7" type="ORF">AOG54_00360</name>
    <name evidence="6" type="ORF">SE19_07475</name>
</gene>
<dbReference type="HAMAP" id="MF_00902">
    <property type="entry name" value="TatC"/>
    <property type="match status" value="1"/>
</dbReference>
<evidence type="ECO:0000256" key="5">
    <source>
        <dbReference type="HAMAP-Rule" id="MF_00902"/>
    </source>
</evidence>
<dbReference type="GO" id="GO:0033281">
    <property type="term" value="C:TAT protein transport complex"/>
    <property type="evidence" value="ECO:0007669"/>
    <property type="project" value="UniProtKB-UniRule"/>
</dbReference>
<keyword evidence="8" id="KW-1185">Reference proteome</keyword>
<dbReference type="GeneID" id="84220989"/>
<feature type="transmembrane region" description="Helical" evidence="5">
    <location>
        <begin position="213"/>
        <end position="229"/>
    </location>
</feature>
<evidence type="ECO:0000313" key="7">
    <source>
        <dbReference type="EMBL" id="KQB35565.1"/>
    </source>
</evidence>
<sequence>MDNELIQYFLKYSDEIRYRLIRILAVFGVFFVIFVVFQVKYIIFLGHRFLFIYPDPYDNIGAQALLLLRDHILPSGTKLLIIKPVDGVMADFYTCIALAVMISMPVIIYHVAKFVTPALKESEVALLKSIIIPASLLFFAGAFVGVYFIAPELFRIFTAFDVGLGASPTVSVSSFTSFLFMYIIAFGLSFEIPVFMTGLSRFGIVTAKTWRENWRYAVIGALVYGMIFSPGVTGFTMVIIAIPMIALYFGGIYFAEKAEKKFESSENPSGSADQ</sequence>
<evidence type="ECO:0000256" key="2">
    <source>
        <dbReference type="ARBA" id="ARBA00022692"/>
    </source>
</evidence>
<evidence type="ECO:0000313" key="8">
    <source>
        <dbReference type="Proteomes" id="UP000050320"/>
    </source>
</evidence>
<comment type="function">
    <text evidence="5">Part of the twin-arginine translocation (Tat) system that transports large folded proteins containing a characteristic twin-arginine motif in their signal peptide across membranes.</text>
</comment>
<dbReference type="Proteomes" id="UP000050515">
    <property type="component" value="Unassembled WGS sequence"/>
</dbReference>
<evidence type="ECO:0000256" key="4">
    <source>
        <dbReference type="ARBA" id="ARBA00023136"/>
    </source>
</evidence>
<feature type="transmembrane region" description="Helical" evidence="5">
    <location>
        <begin position="124"/>
        <end position="150"/>
    </location>
</feature>
<dbReference type="OrthoDB" id="15305at2157"/>
<keyword evidence="3 5" id="KW-1133">Transmembrane helix</keyword>
<dbReference type="InterPro" id="IPR002033">
    <property type="entry name" value="TatC"/>
</dbReference>
<dbReference type="PANTHER" id="PTHR30371">
    <property type="entry name" value="SEC-INDEPENDENT PROTEIN TRANSLOCASE PROTEIN TATC"/>
    <property type="match status" value="1"/>
</dbReference>
<keyword evidence="5" id="KW-0813">Transport</keyword>
<dbReference type="EMBL" id="LJCQ01000330">
    <property type="protein sequence ID" value="KPV45988.1"/>
    <property type="molecule type" value="Genomic_DNA"/>
</dbReference>
<dbReference type="Pfam" id="PF00902">
    <property type="entry name" value="TatC"/>
    <property type="match status" value="1"/>
</dbReference>
<proteinExistence type="inferred from homology"/>
<dbReference type="GO" id="GO:0009977">
    <property type="term" value="F:proton motive force dependent protein transmembrane transporter activity"/>
    <property type="evidence" value="ECO:0007669"/>
    <property type="project" value="TreeGrafter"/>
</dbReference>
<comment type="subcellular location">
    <subcellularLocation>
        <location evidence="5">Cell membrane</location>
        <topology evidence="5">Multi-pass membrane protein</topology>
    </subcellularLocation>
    <subcellularLocation>
        <location evidence="1">Membrane</location>
        <topology evidence="1">Multi-pass membrane protein</topology>
    </subcellularLocation>
</comment>
<name>A0A0P9CSY4_9ARCH</name>
<keyword evidence="5" id="KW-1003">Cell membrane</keyword>
<evidence type="ECO:0000313" key="6">
    <source>
        <dbReference type="EMBL" id="KPV45988.1"/>
    </source>
</evidence>
<reference evidence="7 8" key="2">
    <citation type="submission" date="2015-09" db="EMBL/GenBank/DDBJ databases">
        <title>Heavy metals and arsenic resistance mechanisms in polyextremophilic archaea of the family Ferroplasmaceae.</title>
        <authorList>
            <person name="Bulaev A.G."/>
            <person name="Kanygina A.V."/>
        </authorList>
    </citation>
    <scope>NUCLEOTIDE SEQUENCE [LARGE SCALE GENOMIC DNA]</scope>
    <source>
        <strain evidence="7 8">VT</strain>
    </source>
</reference>
<feature type="transmembrane region" description="Helical" evidence="5">
    <location>
        <begin position="235"/>
        <end position="255"/>
    </location>
</feature>
<keyword evidence="5" id="KW-0653">Protein transport</keyword>
<dbReference type="AlphaFoldDB" id="A0A0P9CSY4"/>
<evidence type="ECO:0000313" key="9">
    <source>
        <dbReference type="Proteomes" id="UP000050515"/>
    </source>
</evidence>
<dbReference type="PANTHER" id="PTHR30371:SF0">
    <property type="entry name" value="SEC-INDEPENDENT PROTEIN TRANSLOCASE PROTEIN TATC, CHLOROPLASTIC-RELATED"/>
    <property type="match status" value="1"/>
</dbReference>
<comment type="caution">
    <text evidence="6">The sequence shown here is derived from an EMBL/GenBank/DDBJ whole genome shotgun (WGS) entry which is preliminary data.</text>
</comment>
<comment type="similarity">
    <text evidence="5">Belongs to the TatC family.</text>
</comment>
<dbReference type="GO" id="GO:0043953">
    <property type="term" value="P:protein transport by the Tat complex"/>
    <property type="evidence" value="ECO:0007669"/>
    <property type="project" value="UniProtKB-UniRule"/>
</dbReference>
<dbReference type="GO" id="GO:0065002">
    <property type="term" value="P:intracellular protein transmembrane transport"/>
    <property type="evidence" value="ECO:0007669"/>
    <property type="project" value="TreeGrafter"/>
</dbReference>
<keyword evidence="5" id="KW-0811">Translocation</keyword>
<organism evidence="6 9">
    <name type="scientific">Acidiplasma aeolicum</name>
    <dbReference type="NCBI Taxonomy" id="507754"/>
    <lineage>
        <taxon>Archaea</taxon>
        <taxon>Methanobacteriati</taxon>
        <taxon>Thermoplasmatota</taxon>
        <taxon>Thermoplasmata</taxon>
        <taxon>Thermoplasmatales</taxon>
        <taxon>Ferroplasmaceae</taxon>
        <taxon>Acidiplasma</taxon>
    </lineage>
</organism>
<feature type="transmembrane region" description="Helical" evidence="5">
    <location>
        <begin position="90"/>
        <end position="112"/>
    </location>
</feature>
<keyword evidence="4 5" id="KW-0472">Membrane</keyword>
<dbReference type="PRINTS" id="PR01840">
    <property type="entry name" value="TATCFAMILY"/>
</dbReference>
<evidence type="ECO:0000256" key="3">
    <source>
        <dbReference type="ARBA" id="ARBA00022989"/>
    </source>
</evidence>
<dbReference type="PATRIC" id="fig|507754.4.peg.1382"/>
<comment type="subunit">
    <text evidence="5">Forms a complex with TatA.</text>
</comment>
<keyword evidence="2 5" id="KW-0812">Transmembrane</keyword>
<feature type="transmembrane region" description="Helical" evidence="5">
    <location>
        <begin position="20"/>
        <end position="43"/>
    </location>
</feature>
<dbReference type="Proteomes" id="UP000050320">
    <property type="component" value="Unassembled WGS sequence"/>
</dbReference>
<feature type="transmembrane region" description="Helical" evidence="5">
    <location>
        <begin position="170"/>
        <end position="192"/>
    </location>
</feature>